<dbReference type="InterPro" id="IPR036388">
    <property type="entry name" value="WH-like_DNA-bd_sf"/>
</dbReference>
<dbReference type="Pfam" id="PF13545">
    <property type="entry name" value="HTH_Crp_2"/>
    <property type="match status" value="1"/>
</dbReference>
<protein>
    <recommendedName>
        <fullName evidence="1">HTH crp-type domain-containing protein</fullName>
    </recommendedName>
</protein>
<dbReference type="EMBL" id="LQOF01000118">
    <property type="protein sequence ID" value="KXT71690.1"/>
    <property type="molecule type" value="Genomic_DNA"/>
</dbReference>
<organism evidence="2 3">
    <name type="scientific">Streptococcus gallolyticus</name>
    <dbReference type="NCBI Taxonomy" id="315405"/>
    <lineage>
        <taxon>Bacteria</taxon>
        <taxon>Bacillati</taxon>
        <taxon>Bacillota</taxon>
        <taxon>Bacilli</taxon>
        <taxon>Lactobacillales</taxon>
        <taxon>Streptococcaceae</taxon>
        <taxon>Streptococcus</taxon>
    </lineage>
</organism>
<dbReference type="GO" id="GO:0006355">
    <property type="term" value="P:regulation of DNA-templated transcription"/>
    <property type="evidence" value="ECO:0007669"/>
    <property type="project" value="InterPro"/>
</dbReference>
<comment type="caution">
    <text evidence="2">The sequence shown here is derived from an EMBL/GenBank/DDBJ whole genome shotgun (WGS) entry which is preliminary data.</text>
</comment>
<dbReference type="PROSITE" id="PS51063">
    <property type="entry name" value="HTH_CRP_2"/>
    <property type="match status" value="1"/>
</dbReference>
<evidence type="ECO:0000313" key="3">
    <source>
        <dbReference type="Proteomes" id="UP000070198"/>
    </source>
</evidence>
<dbReference type="PATRIC" id="fig|315405.11.peg.858"/>
<reference evidence="2 3" key="1">
    <citation type="submission" date="2016-01" db="EMBL/GenBank/DDBJ databases">
        <title>Highly variable Streptococcus oralis are common among viridans streptococci isolated from primates.</title>
        <authorList>
            <person name="Denapaite D."/>
            <person name="Rieger M."/>
            <person name="Koendgen S."/>
            <person name="Brueckner R."/>
            <person name="Ochigava I."/>
            <person name="Kappeler P."/>
            <person name="Maetz-Rensing K."/>
            <person name="Leendertz F."/>
            <person name="Hakenbeck R."/>
        </authorList>
    </citation>
    <scope>NUCLEOTIDE SEQUENCE [LARGE SCALE GENOMIC DNA]</scope>
    <source>
        <strain evidence="2 3">DD02</strain>
    </source>
</reference>
<dbReference type="GO" id="GO:0003677">
    <property type="term" value="F:DNA binding"/>
    <property type="evidence" value="ECO:0007669"/>
    <property type="project" value="InterPro"/>
</dbReference>
<dbReference type="Proteomes" id="UP000070198">
    <property type="component" value="Unassembled WGS sequence"/>
</dbReference>
<dbReference type="AlphaFoldDB" id="A0A139N6S2"/>
<feature type="domain" description="HTH crp-type" evidence="1">
    <location>
        <begin position="1"/>
        <end position="34"/>
    </location>
</feature>
<dbReference type="Gene3D" id="1.10.10.10">
    <property type="entry name" value="Winged helix-like DNA-binding domain superfamily/Winged helix DNA-binding domain"/>
    <property type="match status" value="1"/>
</dbReference>
<name>A0A139N6S2_9STRE</name>
<evidence type="ECO:0000313" key="2">
    <source>
        <dbReference type="EMBL" id="KXT71690.1"/>
    </source>
</evidence>
<gene>
    <name evidence="2" type="ORF">SGADD02_00746</name>
</gene>
<dbReference type="InterPro" id="IPR036390">
    <property type="entry name" value="WH_DNA-bd_sf"/>
</dbReference>
<accession>A0A139N6S2</accession>
<sequence>MQVHEVTIARLMSELKRENIIAKQGKTLCIIDMNALERLK</sequence>
<evidence type="ECO:0000259" key="1">
    <source>
        <dbReference type="PROSITE" id="PS51063"/>
    </source>
</evidence>
<proteinExistence type="predicted"/>
<dbReference type="SUPFAM" id="SSF46785">
    <property type="entry name" value="Winged helix' DNA-binding domain"/>
    <property type="match status" value="1"/>
</dbReference>
<dbReference type="InterPro" id="IPR012318">
    <property type="entry name" value="HTH_CRP"/>
</dbReference>